<protein>
    <submittedName>
        <fullName evidence="2">Uncharacterized protein</fullName>
    </submittedName>
</protein>
<feature type="compositionally biased region" description="Basic and acidic residues" evidence="1">
    <location>
        <begin position="774"/>
        <end position="788"/>
    </location>
</feature>
<feature type="region of interest" description="Disordered" evidence="1">
    <location>
        <begin position="885"/>
        <end position="950"/>
    </location>
</feature>
<organism evidence="2 3">
    <name type="scientific">Mycena rosella</name>
    <name type="common">Pink bonnet</name>
    <name type="synonym">Agaricus rosellus</name>
    <dbReference type="NCBI Taxonomy" id="1033263"/>
    <lineage>
        <taxon>Eukaryota</taxon>
        <taxon>Fungi</taxon>
        <taxon>Dikarya</taxon>
        <taxon>Basidiomycota</taxon>
        <taxon>Agaricomycotina</taxon>
        <taxon>Agaricomycetes</taxon>
        <taxon>Agaricomycetidae</taxon>
        <taxon>Agaricales</taxon>
        <taxon>Marasmiineae</taxon>
        <taxon>Mycenaceae</taxon>
        <taxon>Mycena</taxon>
    </lineage>
</organism>
<reference evidence="2" key="1">
    <citation type="submission" date="2023-03" db="EMBL/GenBank/DDBJ databases">
        <title>Massive genome expansion in bonnet fungi (Mycena s.s.) driven by repeated elements and novel gene families across ecological guilds.</title>
        <authorList>
            <consortium name="Lawrence Berkeley National Laboratory"/>
            <person name="Harder C.B."/>
            <person name="Miyauchi S."/>
            <person name="Viragh M."/>
            <person name="Kuo A."/>
            <person name="Thoen E."/>
            <person name="Andreopoulos B."/>
            <person name="Lu D."/>
            <person name="Skrede I."/>
            <person name="Drula E."/>
            <person name="Henrissat B."/>
            <person name="Morin E."/>
            <person name="Kohler A."/>
            <person name="Barry K."/>
            <person name="LaButti K."/>
            <person name="Morin E."/>
            <person name="Salamov A."/>
            <person name="Lipzen A."/>
            <person name="Mereny Z."/>
            <person name="Hegedus B."/>
            <person name="Baldrian P."/>
            <person name="Stursova M."/>
            <person name="Weitz H."/>
            <person name="Taylor A."/>
            <person name="Grigoriev I.V."/>
            <person name="Nagy L.G."/>
            <person name="Martin F."/>
            <person name="Kauserud H."/>
        </authorList>
    </citation>
    <scope>NUCLEOTIDE SEQUENCE</scope>
    <source>
        <strain evidence="2">CBHHK067</strain>
    </source>
</reference>
<name>A0AAD7CTS9_MYCRO</name>
<feature type="region of interest" description="Disordered" evidence="1">
    <location>
        <begin position="529"/>
        <end position="576"/>
    </location>
</feature>
<proteinExistence type="predicted"/>
<feature type="compositionally biased region" description="Low complexity" evidence="1">
    <location>
        <begin position="560"/>
        <end position="571"/>
    </location>
</feature>
<feature type="region of interest" description="Disordered" evidence="1">
    <location>
        <begin position="690"/>
        <end position="867"/>
    </location>
</feature>
<feature type="compositionally biased region" description="Low complexity" evidence="1">
    <location>
        <begin position="836"/>
        <end position="850"/>
    </location>
</feature>
<gene>
    <name evidence="2" type="ORF">B0H17DRAFT_1144270</name>
</gene>
<feature type="region of interest" description="Disordered" evidence="1">
    <location>
        <begin position="603"/>
        <end position="671"/>
    </location>
</feature>
<dbReference type="AlphaFoldDB" id="A0AAD7CTS9"/>
<comment type="caution">
    <text evidence="2">The sequence shown here is derived from an EMBL/GenBank/DDBJ whole genome shotgun (WGS) entry which is preliminary data.</text>
</comment>
<keyword evidence="3" id="KW-1185">Reference proteome</keyword>
<feature type="compositionally biased region" description="Basic residues" evidence="1">
    <location>
        <begin position="800"/>
        <end position="818"/>
    </location>
</feature>
<feature type="region of interest" description="Disordered" evidence="1">
    <location>
        <begin position="112"/>
        <end position="135"/>
    </location>
</feature>
<feature type="compositionally biased region" description="Basic and acidic residues" evidence="1">
    <location>
        <begin position="917"/>
        <end position="950"/>
    </location>
</feature>
<feature type="compositionally biased region" description="Pro residues" evidence="1">
    <location>
        <begin position="307"/>
        <end position="317"/>
    </location>
</feature>
<evidence type="ECO:0000313" key="2">
    <source>
        <dbReference type="EMBL" id="KAJ7662482.1"/>
    </source>
</evidence>
<feature type="compositionally biased region" description="Low complexity" evidence="1">
    <location>
        <begin position="719"/>
        <end position="728"/>
    </location>
</feature>
<accession>A0AAD7CTS9</accession>
<evidence type="ECO:0000256" key="1">
    <source>
        <dbReference type="SAM" id="MobiDB-lite"/>
    </source>
</evidence>
<evidence type="ECO:0000313" key="3">
    <source>
        <dbReference type="Proteomes" id="UP001221757"/>
    </source>
</evidence>
<feature type="compositionally biased region" description="Low complexity" evidence="1">
    <location>
        <begin position="260"/>
        <end position="272"/>
    </location>
</feature>
<dbReference type="Proteomes" id="UP001221757">
    <property type="component" value="Unassembled WGS sequence"/>
</dbReference>
<feature type="compositionally biased region" description="Basic and acidic residues" evidence="1">
    <location>
        <begin position="900"/>
        <end position="909"/>
    </location>
</feature>
<sequence length="1096" mass="118331">MAVSTYPALGLCASIAHLWRRFSARHLRGPLTCVLSRGAVSAARFSSRNTSYLARINGGMLSSAGRSRASSVLVVPVHSSASSRRTYSTPWTLYCMNEGWYPTRLVYQRVASRRRGPHEQPTTSPRPRSHPPMHALGISGCARVAIRVRDDDDVHGPGRPAWASIQHGSPPVARMGLADALVVQQAYDAKGDRAPSGPLAPDARHCHARPAPSPAALKNQDLPRPRAPHARPLQWRRAPRPRAHLQDGATSGNPARTCCTASSPRPALLPAPRTHEQPEPTTPETRALSLTSRLAPKTRLASSGTDPAPPPPPPPRAASPSPRYRYRHPQPPAEIPSSRRRVTVLSLACCRGRRHPIADAHQHNTSPAPPDTVLIPPDTPLPPTRALHRAALAASARRLTAPTCRDETGMTYTPRPRSTVSLRARCRVARSRRAPAVAAPPARHQPLMQLRDRDGVAQSAARGFLQTRYYPWAYIRRKRKRGSSVYVRFSIGIGTAVNSALHCISFVCTPGLIPRRAAARNADIRYTTPPRQLQPMLPCAPPPASMCGRLDEPGGDQRVPASASADPRAAPQLTPPPRQLQIAIVVIMRTGYSARNVRPLQCTRTPAPHDYTGHPAQRPSTYVRVRRPAGWAPTEDAPSRSSRRPLGAHTDAGRATATPPPPARAQQHRERSTCVVAAWMSVSILVAGRGRSTRTKEYAGPGALLSDAHPTSGGARMTGADSDASSESGGRGRRGGVRFYGAKYETGGEGGAMRQGRARGEGSAAGRGLGGRALCERRGKEAAHEDRGVGTTAAHDGASRRRGGRTRPRRTAHLRRPPVHYTNPPTVEGGGGGGARTQTRTQTRAWGEAATEAEEAEGEGGQNERKKLRSSIAAACCDPFGARQSRARAAGGGGRKGGKERKGAGKERAGATSPLAREPDESQKQHEQHDTEEHEHDTGEHEPGPKHPCVRYDARGPVVVSSPGMRLRLHACPFACSVLEARLVVGAGVFRAGDWSMKLGARSSAVSWGVSWQELCHMLRDVLFEGKSRPQQHSQCPSNNLRRTDGEVPRVDTEVPIYLWWCPDALIALWTFGYRCSIPVIDLRRLAAILGLEAQA</sequence>
<feature type="region of interest" description="Disordered" evidence="1">
    <location>
        <begin position="190"/>
        <end position="336"/>
    </location>
</feature>
<dbReference type="EMBL" id="JARKIE010000239">
    <property type="protein sequence ID" value="KAJ7662482.1"/>
    <property type="molecule type" value="Genomic_DNA"/>
</dbReference>